<protein>
    <submittedName>
        <fullName evidence="2">Uncharacterized protein</fullName>
    </submittedName>
</protein>
<reference evidence="2" key="1">
    <citation type="journal article" date="2012" name="Nature">
        <title>The oyster genome reveals stress adaptation and complexity of shell formation.</title>
        <authorList>
            <person name="Zhang G."/>
            <person name="Fang X."/>
            <person name="Guo X."/>
            <person name="Li L."/>
            <person name="Luo R."/>
            <person name="Xu F."/>
            <person name="Yang P."/>
            <person name="Zhang L."/>
            <person name="Wang X."/>
            <person name="Qi H."/>
            <person name="Xiong Z."/>
            <person name="Que H."/>
            <person name="Xie Y."/>
            <person name="Holland P.W."/>
            <person name="Paps J."/>
            <person name="Zhu Y."/>
            <person name="Wu F."/>
            <person name="Chen Y."/>
            <person name="Wang J."/>
            <person name="Peng C."/>
            <person name="Meng J."/>
            <person name="Yang L."/>
            <person name="Liu J."/>
            <person name="Wen B."/>
            <person name="Zhang N."/>
            <person name="Huang Z."/>
            <person name="Zhu Q."/>
            <person name="Feng Y."/>
            <person name="Mount A."/>
            <person name="Hedgecock D."/>
            <person name="Xu Z."/>
            <person name="Liu Y."/>
            <person name="Domazet-Loso T."/>
            <person name="Du Y."/>
            <person name="Sun X."/>
            <person name="Zhang S."/>
            <person name="Liu B."/>
            <person name="Cheng P."/>
            <person name="Jiang X."/>
            <person name="Li J."/>
            <person name="Fan D."/>
            <person name="Wang W."/>
            <person name="Fu W."/>
            <person name="Wang T."/>
            <person name="Wang B."/>
            <person name="Zhang J."/>
            <person name="Peng Z."/>
            <person name="Li Y."/>
            <person name="Li N."/>
            <person name="Wang J."/>
            <person name="Chen M."/>
            <person name="He Y."/>
            <person name="Tan F."/>
            <person name="Song X."/>
            <person name="Zheng Q."/>
            <person name="Huang R."/>
            <person name="Yang H."/>
            <person name="Du X."/>
            <person name="Chen L."/>
            <person name="Yang M."/>
            <person name="Gaffney P.M."/>
            <person name="Wang S."/>
            <person name="Luo L."/>
            <person name="She Z."/>
            <person name="Ming Y."/>
            <person name="Huang W."/>
            <person name="Zhang S."/>
            <person name="Huang B."/>
            <person name="Zhang Y."/>
            <person name="Qu T."/>
            <person name="Ni P."/>
            <person name="Miao G."/>
            <person name="Wang J."/>
            <person name="Wang Q."/>
            <person name="Steinberg C.E."/>
            <person name="Wang H."/>
            <person name="Li N."/>
            <person name="Qian L."/>
            <person name="Zhang G."/>
            <person name="Li Y."/>
            <person name="Yang H."/>
            <person name="Liu X."/>
            <person name="Wang J."/>
            <person name="Yin Y."/>
            <person name="Wang J."/>
        </authorList>
    </citation>
    <scope>NUCLEOTIDE SEQUENCE [LARGE SCALE GENOMIC DNA]</scope>
    <source>
        <strain evidence="2">05x7-T-G4-1.051#20</strain>
    </source>
</reference>
<proteinExistence type="predicted"/>
<evidence type="ECO:0000256" key="1">
    <source>
        <dbReference type="SAM" id="MobiDB-lite"/>
    </source>
</evidence>
<dbReference type="EMBL" id="JH818272">
    <property type="protein sequence ID" value="EKC32511.1"/>
    <property type="molecule type" value="Genomic_DNA"/>
</dbReference>
<accession>K1REJ7</accession>
<sequence>MYKNTDECRNAPKTSSFKTIKETIAEKIHSIRVNNPNRQDSGVGNTSSVRKSSTPDCTPTSSLSGDDLHVRKSNGTVTKQVILSRSDEHNYMYVVEPCADKRNSSGDSTTNTTARAVKYNSDSCIVSKRSIDTRGKRILDMKMTS</sequence>
<dbReference type="InParanoid" id="K1REJ7"/>
<name>K1REJ7_MAGGI</name>
<dbReference type="AlphaFoldDB" id="K1REJ7"/>
<evidence type="ECO:0000313" key="2">
    <source>
        <dbReference type="EMBL" id="EKC32511.1"/>
    </source>
</evidence>
<feature type="compositionally biased region" description="Polar residues" evidence="1">
    <location>
        <begin position="32"/>
        <end position="64"/>
    </location>
</feature>
<gene>
    <name evidence="2" type="ORF">CGI_10007009</name>
</gene>
<organism evidence="2">
    <name type="scientific">Magallana gigas</name>
    <name type="common">Pacific oyster</name>
    <name type="synonym">Crassostrea gigas</name>
    <dbReference type="NCBI Taxonomy" id="29159"/>
    <lineage>
        <taxon>Eukaryota</taxon>
        <taxon>Metazoa</taxon>
        <taxon>Spiralia</taxon>
        <taxon>Lophotrochozoa</taxon>
        <taxon>Mollusca</taxon>
        <taxon>Bivalvia</taxon>
        <taxon>Autobranchia</taxon>
        <taxon>Pteriomorphia</taxon>
        <taxon>Ostreida</taxon>
        <taxon>Ostreoidea</taxon>
        <taxon>Ostreidae</taxon>
        <taxon>Magallana</taxon>
    </lineage>
</organism>
<dbReference type="HOGENOM" id="CLU_1788726_0_0_1"/>
<feature type="region of interest" description="Disordered" evidence="1">
    <location>
        <begin position="30"/>
        <end position="74"/>
    </location>
</feature>